<dbReference type="InterPro" id="IPR000871">
    <property type="entry name" value="Beta-lactam_class-A"/>
</dbReference>
<dbReference type="InterPro" id="IPR045155">
    <property type="entry name" value="Beta-lactam_cat"/>
</dbReference>
<dbReference type="Gene3D" id="3.40.710.10">
    <property type="entry name" value="DD-peptidase/beta-lactamase superfamily"/>
    <property type="match status" value="1"/>
</dbReference>
<dbReference type="SUPFAM" id="SSF56601">
    <property type="entry name" value="beta-lactamase/transpeptidase-like"/>
    <property type="match status" value="1"/>
</dbReference>
<dbReference type="GO" id="GO:0008800">
    <property type="term" value="F:beta-lactamase activity"/>
    <property type="evidence" value="ECO:0007669"/>
    <property type="project" value="InterPro"/>
</dbReference>
<feature type="domain" description="Beta-lactamase class A catalytic" evidence="2">
    <location>
        <begin position="92"/>
        <end position="294"/>
    </location>
</feature>
<reference evidence="3 4" key="1">
    <citation type="journal article" date="2016" name="Nat. Commun.">
        <title>Thousands of microbial genomes shed light on interconnected biogeochemical processes in an aquifer system.</title>
        <authorList>
            <person name="Anantharaman K."/>
            <person name="Brown C.T."/>
            <person name="Hug L.A."/>
            <person name="Sharon I."/>
            <person name="Castelle C.J."/>
            <person name="Probst A.J."/>
            <person name="Thomas B.C."/>
            <person name="Singh A."/>
            <person name="Wilkins M.J."/>
            <person name="Karaoz U."/>
            <person name="Brodie E.L."/>
            <person name="Williams K.H."/>
            <person name="Hubbard S.S."/>
            <person name="Banfield J.F."/>
        </authorList>
    </citation>
    <scope>NUCLEOTIDE SEQUENCE [LARGE SCALE GENOMIC DNA]</scope>
</reference>
<evidence type="ECO:0000259" key="2">
    <source>
        <dbReference type="Pfam" id="PF13354"/>
    </source>
</evidence>
<feature type="transmembrane region" description="Helical" evidence="1">
    <location>
        <begin position="26"/>
        <end position="43"/>
    </location>
</feature>
<dbReference type="GO" id="GO:0046677">
    <property type="term" value="P:response to antibiotic"/>
    <property type="evidence" value="ECO:0007669"/>
    <property type="project" value="InterPro"/>
</dbReference>
<keyword evidence="1" id="KW-0812">Transmembrane</keyword>
<name>A0A1F5Z080_9BACT</name>
<dbReference type="PANTHER" id="PTHR35333">
    <property type="entry name" value="BETA-LACTAMASE"/>
    <property type="match status" value="1"/>
</dbReference>
<accession>A0A1F5Z080</accession>
<sequence>MTGEYAENYVTKNLYIKSKPAGKFKYLLFIFSVILLLLIIIKINKEDIVNPVIDSYALTAQDIKIDKKKIIPVTEIKTDINKELANTTGTFSVYFYDLKTGDNFGINEDIVLTAASVNKIPILAALYHLAGKDEIDLDKIIVPQQKDIQDYGTGSMRYDKPGTPYSIKTLARLMMEKSDNTAAYLLASVIIGMDEIQKLIEEWGLTQTDMENNKTSVKDMFVITKKIYNGEISSEELNKEMVDFMDDSDFEDRISRGVPETITFYHKTGDEVGKVHDVGIVDLPERPYFLGILTTDVTDVEETKDKIARISRIVFSSVAKS</sequence>
<dbReference type="AlphaFoldDB" id="A0A1F5Z080"/>
<gene>
    <name evidence="3" type="ORF">A2777_05100</name>
</gene>
<evidence type="ECO:0000313" key="3">
    <source>
        <dbReference type="EMBL" id="OGG05734.1"/>
    </source>
</evidence>
<dbReference type="InterPro" id="IPR012338">
    <property type="entry name" value="Beta-lactam/transpept-like"/>
</dbReference>
<comment type="caution">
    <text evidence="3">The sequence shown here is derived from an EMBL/GenBank/DDBJ whole genome shotgun (WGS) entry which is preliminary data.</text>
</comment>
<proteinExistence type="predicted"/>
<protein>
    <recommendedName>
        <fullName evidence="2">Beta-lactamase class A catalytic domain-containing protein</fullName>
    </recommendedName>
</protein>
<dbReference type="EMBL" id="MFJF01000026">
    <property type="protein sequence ID" value="OGG05734.1"/>
    <property type="molecule type" value="Genomic_DNA"/>
</dbReference>
<organism evidence="3 4">
    <name type="scientific">Candidatus Gottesmanbacteria bacterium RIFCSPHIGHO2_01_FULL_40_15</name>
    <dbReference type="NCBI Taxonomy" id="1798376"/>
    <lineage>
        <taxon>Bacteria</taxon>
        <taxon>Candidatus Gottesmaniibacteriota</taxon>
    </lineage>
</organism>
<dbReference type="PANTHER" id="PTHR35333:SF3">
    <property type="entry name" value="BETA-LACTAMASE-TYPE TRANSPEPTIDASE FOLD CONTAINING PROTEIN"/>
    <property type="match status" value="1"/>
</dbReference>
<evidence type="ECO:0000313" key="4">
    <source>
        <dbReference type="Proteomes" id="UP000177354"/>
    </source>
</evidence>
<keyword evidence="1" id="KW-0472">Membrane</keyword>
<evidence type="ECO:0000256" key="1">
    <source>
        <dbReference type="SAM" id="Phobius"/>
    </source>
</evidence>
<dbReference type="GO" id="GO:0030655">
    <property type="term" value="P:beta-lactam antibiotic catabolic process"/>
    <property type="evidence" value="ECO:0007669"/>
    <property type="project" value="InterPro"/>
</dbReference>
<dbReference type="Pfam" id="PF13354">
    <property type="entry name" value="Beta-lactamase2"/>
    <property type="match status" value="1"/>
</dbReference>
<dbReference type="Proteomes" id="UP000177354">
    <property type="component" value="Unassembled WGS sequence"/>
</dbReference>
<keyword evidence="1" id="KW-1133">Transmembrane helix</keyword>